<sequence>MREPSRVASGWRSGGPLFHVFLLFFLFAYVSLPHEPVYFPPLCISLSTCFQVSLFFWCDDPRPTWKKSKKKTKRSTVEVSTGTTFYLL</sequence>
<dbReference type="Proteomes" id="UP000248340">
    <property type="component" value="Unassembled WGS sequence"/>
</dbReference>
<dbReference type="GeneID" id="37133223"/>
<dbReference type="RefSeq" id="XP_025487499.1">
    <property type="nucleotide sequence ID" value="XM_025630482.1"/>
</dbReference>
<evidence type="ECO:0000313" key="3">
    <source>
        <dbReference type="Proteomes" id="UP000248340"/>
    </source>
</evidence>
<organism evidence="2 3">
    <name type="scientific">Aspergillus uvarum CBS 121591</name>
    <dbReference type="NCBI Taxonomy" id="1448315"/>
    <lineage>
        <taxon>Eukaryota</taxon>
        <taxon>Fungi</taxon>
        <taxon>Dikarya</taxon>
        <taxon>Ascomycota</taxon>
        <taxon>Pezizomycotina</taxon>
        <taxon>Eurotiomycetes</taxon>
        <taxon>Eurotiomycetidae</taxon>
        <taxon>Eurotiales</taxon>
        <taxon>Aspergillaceae</taxon>
        <taxon>Aspergillus</taxon>
        <taxon>Aspergillus subgen. Circumdati</taxon>
    </lineage>
</organism>
<keyword evidence="1" id="KW-0472">Membrane</keyword>
<feature type="transmembrane region" description="Helical" evidence="1">
    <location>
        <begin position="38"/>
        <end position="58"/>
    </location>
</feature>
<keyword evidence="3" id="KW-1185">Reference proteome</keyword>
<evidence type="ECO:0000313" key="2">
    <source>
        <dbReference type="EMBL" id="PYH77299.1"/>
    </source>
</evidence>
<dbReference type="VEuPathDB" id="FungiDB:BO82DRAFT_186357"/>
<keyword evidence="1" id="KW-0812">Transmembrane</keyword>
<gene>
    <name evidence="2" type="ORF">BO82DRAFT_186357</name>
</gene>
<evidence type="ECO:0000256" key="1">
    <source>
        <dbReference type="SAM" id="Phobius"/>
    </source>
</evidence>
<name>A0A319C0K7_9EURO</name>
<keyword evidence="1" id="KW-1133">Transmembrane helix</keyword>
<proteinExistence type="predicted"/>
<protein>
    <submittedName>
        <fullName evidence="2">Uncharacterized protein</fullName>
    </submittedName>
</protein>
<feature type="transmembrane region" description="Helical" evidence="1">
    <location>
        <begin position="12"/>
        <end position="32"/>
    </location>
</feature>
<reference evidence="2 3" key="1">
    <citation type="submission" date="2016-12" db="EMBL/GenBank/DDBJ databases">
        <title>The genomes of Aspergillus section Nigri reveals drivers in fungal speciation.</title>
        <authorList>
            <consortium name="DOE Joint Genome Institute"/>
            <person name="Vesth T.C."/>
            <person name="Nybo J."/>
            <person name="Theobald S."/>
            <person name="Brandl J."/>
            <person name="Frisvad J.C."/>
            <person name="Nielsen K.F."/>
            <person name="Lyhne E.K."/>
            <person name="Kogle M.E."/>
            <person name="Kuo A."/>
            <person name="Riley R."/>
            <person name="Clum A."/>
            <person name="Nolan M."/>
            <person name="Lipzen A."/>
            <person name="Salamov A."/>
            <person name="Henrissat B."/>
            <person name="Wiebenga A."/>
            <person name="De Vries R.P."/>
            <person name="Grigoriev I.V."/>
            <person name="Mortensen U.H."/>
            <person name="Andersen M.R."/>
            <person name="Baker S.E."/>
        </authorList>
    </citation>
    <scope>NUCLEOTIDE SEQUENCE [LARGE SCALE GENOMIC DNA]</scope>
    <source>
        <strain evidence="2 3">CBS 121591</strain>
    </source>
</reference>
<dbReference type="AlphaFoldDB" id="A0A319C0K7"/>
<dbReference type="EMBL" id="KZ821743">
    <property type="protein sequence ID" value="PYH77299.1"/>
    <property type="molecule type" value="Genomic_DNA"/>
</dbReference>
<accession>A0A319C0K7</accession>